<evidence type="ECO:0000313" key="1">
    <source>
        <dbReference type="EMBL" id="KAK6523237.1"/>
    </source>
</evidence>
<keyword evidence="2" id="KW-1185">Reference proteome</keyword>
<organism evidence="1 2">
    <name type="scientific">Orbilia ellipsospora</name>
    <dbReference type="NCBI Taxonomy" id="2528407"/>
    <lineage>
        <taxon>Eukaryota</taxon>
        <taxon>Fungi</taxon>
        <taxon>Dikarya</taxon>
        <taxon>Ascomycota</taxon>
        <taxon>Pezizomycotina</taxon>
        <taxon>Orbiliomycetes</taxon>
        <taxon>Orbiliales</taxon>
        <taxon>Orbiliaceae</taxon>
        <taxon>Orbilia</taxon>
    </lineage>
</organism>
<dbReference type="Pfam" id="PF10294">
    <property type="entry name" value="Methyltransf_16"/>
    <property type="match status" value="1"/>
</dbReference>
<accession>A0AAV9WRB3</accession>
<dbReference type="EMBL" id="JAVHJO010000019">
    <property type="protein sequence ID" value="KAK6523237.1"/>
    <property type="molecule type" value="Genomic_DNA"/>
</dbReference>
<dbReference type="InterPro" id="IPR029063">
    <property type="entry name" value="SAM-dependent_MTases_sf"/>
</dbReference>
<dbReference type="Proteomes" id="UP001365542">
    <property type="component" value="Unassembled WGS sequence"/>
</dbReference>
<dbReference type="GO" id="GO:0005737">
    <property type="term" value="C:cytoplasm"/>
    <property type="evidence" value="ECO:0007669"/>
    <property type="project" value="TreeGrafter"/>
</dbReference>
<gene>
    <name evidence="1" type="ORF">TWF694_006127</name>
</gene>
<comment type="caution">
    <text evidence="1">The sequence shown here is derived from an EMBL/GenBank/DDBJ whole genome shotgun (WGS) entry which is preliminary data.</text>
</comment>
<dbReference type="GO" id="GO:0008757">
    <property type="term" value="F:S-adenosylmethionine-dependent methyltransferase activity"/>
    <property type="evidence" value="ECO:0007669"/>
    <property type="project" value="UniProtKB-ARBA"/>
</dbReference>
<protein>
    <recommendedName>
        <fullName evidence="3">Nicotinamide N-methyltransferase</fullName>
    </recommendedName>
</protein>
<dbReference type="SUPFAM" id="SSF53335">
    <property type="entry name" value="S-adenosyl-L-methionine-dependent methyltransferases"/>
    <property type="match status" value="1"/>
</dbReference>
<evidence type="ECO:0008006" key="3">
    <source>
        <dbReference type="Google" id="ProtNLM"/>
    </source>
</evidence>
<dbReference type="Gene3D" id="3.40.50.150">
    <property type="entry name" value="Vaccinia Virus protein VP39"/>
    <property type="match status" value="1"/>
</dbReference>
<name>A0AAV9WRB3_9PEZI</name>
<dbReference type="PANTHER" id="PTHR14614">
    <property type="entry name" value="HEPATOCELLULAR CARCINOMA-ASSOCIATED ANTIGEN"/>
    <property type="match status" value="1"/>
</dbReference>
<dbReference type="AlphaFoldDB" id="A0AAV9WRB3"/>
<dbReference type="InterPro" id="IPR019410">
    <property type="entry name" value="Methyltransf_16"/>
</dbReference>
<sequence>MLTTRITELANKDNPVEDVDIFESSLTTIFNDVRNMHGEPGEFVVYTSPKYGDIKLGLANIRKSDTRLFSHHLWNAGVEVAGMIENGEIDVEEENVLELGAGAALPSLLSALAGARSVVITDYPAPEILENITSNICLNSTILSSSKPPEVYGHTWGDLSDDVAKAYTHAFTRVIAADTLWMDYEHENLAKSMLHFLDDKNPKARVIVVAGLHTGRQKMAKFWNVAVDTGFEIESIKERDVNGVEREFLADRGFEDGQEKKMWLTIGILKRKSS</sequence>
<proteinExistence type="predicted"/>
<evidence type="ECO:0000313" key="2">
    <source>
        <dbReference type="Proteomes" id="UP001365542"/>
    </source>
</evidence>
<reference evidence="1 2" key="1">
    <citation type="submission" date="2019-10" db="EMBL/GenBank/DDBJ databases">
        <authorList>
            <person name="Palmer J.M."/>
        </authorList>
    </citation>
    <scope>NUCLEOTIDE SEQUENCE [LARGE SCALE GENOMIC DNA]</scope>
    <source>
        <strain evidence="1 2">TWF694</strain>
    </source>
</reference>
<dbReference type="PANTHER" id="PTHR14614:SF104">
    <property type="entry name" value="N-METHYLTRANSFERASE, PUTATIVE (AFU_ORTHOLOGUE AFUA_1G17750)-RELATED"/>
    <property type="match status" value="1"/>
</dbReference>